<dbReference type="OrthoDB" id="8437302at2"/>
<dbReference type="EMBL" id="QRAP01000006">
    <property type="protein sequence ID" value="RDK89929.1"/>
    <property type="molecule type" value="Genomic_DNA"/>
</dbReference>
<keyword evidence="4" id="KW-0804">Transcription</keyword>
<dbReference type="Pfam" id="PF00126">
    <property type="entry name" value="HTH_1"/>
    <property type="match status" value="1"/>
</dbReference>
<proteinExistence type="inferred from homology"/>
<dbReference type="RefSeq" id="WP_115459043.1">
    <property type="nucleotide sequence ID" value="NZ_QRAP01000006.1"/>
</dbReference>
<dbReference type="PANTHER" id="PTHR30419:SF7">
    <property type="entry name" value="HTH-TYPE TRANSCRIPTIONAL REGULATOR TDCA"/>
    <property type="match status" value="1"/>
</dbReference>
<accession>A0A370QNI8</accession>
<dbReference type="PROSITE" id="PS50931">
    <property type="entry name" value="HTH_LYSR"/>
    <property type="match status" value="1"/>
</dbReference>
<organism evidence="6 7">
    <name type="scientific">Enterobacillus tribolii</name>
    <dbReference type="NCBI Taxonomy" id="1487935"/>
    <lineage>
        <taxon>Bacteria</taxon>
        <taxon>Pseudomonadati</taxon>
        <taxon>Pseudomonadota</taxon>
        <taxon>Gammaproteobacteria</taxon>
        <taxon>Enterobacterales</taxon>
        <taxon>Hafniaceae</taxon>
        <taxon>Enterobacillus</taxon>
    </lineage>
</organism>
<dbReference type="PRINTS" id="PR00039">
    <property type="entry name" value="HTHLYSR"/>
</dbReference>
<dbReference type="SUPFAM" id="SSF46785">
    <property type="entry name" value="Winged helix' DNA-binding domain"/>
    <property type="match status" value="1"/>
</dbReference>
<dbReference type="Pfam" id="PF03466">
    <property type="entry name" value="LysR_substrate"/>
    <property type="match status" value="1"/>
</dbReference>
<reference evidence="6 7" key="1">
    <citation type="submission" date="2018-07" db="EMBL/GenBank/DDBJ databases">
        <title>Genomic Encyclopedia of Type Strains, Phase IV (KMG-IV): sequencing the most valuable type-strain genomes for metagenomic binning, comparative biology and taxonomic classification.</title>
        <authorList>
            <person name="Goeker M."/>
        </authorList>
    </citation>
    <scope>NUCLEOTIDE SEQUENCE [LARGE SCALE GENOMIC DNA]</scope>
    <source>
        <strain evidence="6 7">DSM 103736</strain>
    </source>
</reference>
<dbReference type="InterPro" id="IPR005119">
    <property type="entry name" value="LysR_subst-bd"/>
</dbReference>
<keyword evidence="3" id="KW-0238">DNA-binding</keyword>
<dbReference type="PANTHER" id="PTHR30419">
    <property type="entry name" value="HTH-TYPE TRANSCRIPTIONAL REGULATOR YBHD"/>
    <property type="match status" value="1"/>
</dbReference>
<evidence type="ECO:0000256" key="2">
    <source>
        <dbReference type="ARBA" id="ARBA00023015"/>
    </source>
</evidence>
<dbReference type="Proteomes" id="UP000254848">
    <property type="component" value="Unassembled WGS sequence"/>
</dbReference>
<dbReference type="InterPro" id="IPR036388">
    <property type="entry name" value="WH-like_DNA-bd_sf"/>
</dbReference>
<evidence type="ECO:0000256" key="4">
    <source>
        <dbReference type="ARBA" id="ARBA00023163"/>
    </source>
</evidence>
<protein>
    <submittedName>
        <fullName evidence="6">LysR family tdc operon transcriptional activator</fullName>
    </submittedName>
</protein>
<dbReference type="InterPro" id="IPR000847">
    <property type="entry name" value="LysR_HTH_N"/>
</dbReference>
<evidence type="ECO:0000313" key="7">
    <source>
        <dbReference type="Proteomes" id="UP000254848"/>
    </source>
</evidence>
<dbReference type="InterPro" id="IPR050950">
    <property type="entry name" value="HTH-type_LysR_regulators"/>
</dbReference>
<dbReference type="FunFam" id="1.10.10.10:FF:000001">
    <property type="entry name" value="LysR family transcriptional regulator"/>
    <property type="match status" value="1"/>
</dbReference>
<dbReference type="Gene3D" id="1.10.10.10">
    <property type="entry name" value="Winged helix-like DNA-binding domain superfamily/Winged helix DNA-binding domain"/>
    <property type="match status" value="1"/>
</dbReference>
<evidence type="ECO:0000256" key="3">
    <source>
        <dbReference type="ARBA" id="ARBA00023125"/>
    </source>
</evidence>
<name>A0A370QNI8_9GAMM</name>
<evidence type="ECO:0000256" key="1">
    <source>
        <dbReference type="ARBA" id="ARBA00009437"/>
    </source>
</evidence>
<keyword evidence="2" id="KW-0805">Transcription regulation</keyword>
<dbReference type="SUPFAM" id="SSF53850">
    <property type="entry name" value="Periplasmic binding protein-like II"/>
    <property type="match status" value="1"/>
</dbReference>
<evidence type="ECO:0000313" key="6">
    <source>
        <dbReference type="EMBL" id="RDK89929.1"/>
    </source>
</evidence>
<dbReference type="GO" id="GO:0003677">
    <property type="term" value="F:DNA binding"/>
    <property type="evidence" value="ECO:0007669"/>
    <property type="project" value="UniProtKB-KW"/>
</dbReference>
<comment type="caution">
    <text evidence="6">The sequence shown here is derived from an EMBL/GenBank/DDBJ whole genome shotgun (WGS) entry which is preliminary data.</text>
</comment>
<dbReference type="GO" id="GO:0003700">
    <property type="term" value="F:DNA-binding transcription factor activity"/>
    <property type="evidence" value="ECO:0007669"/>
    <property type="project" value="InterPro"/>
</dbReference>
<dbReference type="GO" id="GO:0005829">
    <property type="term" value="C:cytosol"/>
    <property type="evidence" value="ECO:0007669"/>
    <property type="project" value="TreeGrafter"/>
</dbReference>
<feature type="domain" description="HTH lysR-type" evidence="5">
    <location>
        <begin position="5"/>
        <end position="62"/>
    </location>
</feature>
<gene>
    <name evidence="6" type="ORF">C8D90_106135</name>
</gene>
<comment type="similarity">
    <text evidence="1">Belongs to the LysR transcriptional regulatory family.</text>
</comment>
<sequence>MKYLPKISHLQAFRQVARSGSIRAAARELEQSQPALSRTLRELEQTLGTQLLLRSKEGITLTEAGIAFSQRAEWVLEELRRAADEVDQINHFTHGTLTIGFSSLIALTVFPSVADGFKQALPQVRLTVKEGQLSSLLPGVRNGEIDLAIGSIDPMRPPQGVMIEPLFTAPFCIVARKGHPLAQAGDLMALRHAKWLLPESTYGYYQQLQNELTQFYHQIAITPLRTDSVITGLSMVLEADYLTIVARAMSHPLTLDDKLVVLPIQTLPAAQYCVVWSRKSALTTNARQFLVRLRETCRHYPW</sequence>
<dbReference type="Gene3D" id="3.40.190.10">
    <property type="entry name" value="Periplasmic binding protein-like II"/>
    <property type="match status" value="2"/>
</dbReference>
<dbReference type="InterPro" id="IPR036390">
    <property type="entry name" value="WH_DNA-bd_sf"/>
</dbReference>
<evidence type="ECO:0000259" key="5">
    <source>
        <dbReference type="PROSITE" id="PS50931"/>
    </source>
</evidence>
<dbReference type="AlphaFoldDB" id="A0A370QNI8"/>
<keyword evidence="7" id="KW-1185">Reference proteome</keyword>